<evidence type="ECO:0000313" key="3">
    <source>
        <dbReference type="Proteomes" id="UP000799770"/>
    </source>
</evidence>
<accession>A0A6A5ZWZ1</accession>
<dbReference type="Proteomes" id="UP000799770">
    <property type="component" value="Unassembled WGS sequence"/>
</dbReference>
<feature type="region of interest" description="Disordered" evidence="1">
    <location>
        <begin position="534"/>
        <end position="583"/>
    </location>
</feature>
<organism evidence="2 3">
    <name type="scientific">Lophiotrema nucula</name>
    <dbReference type="NCBI Taxonomy" id="690887"/>
    <lineage>
        <taxon>Eukaryota</taxon>
        <taxon>Fungi</taxon>
        <taxon>Dikarya</taxon>
        <taxon>Ascomycota</taxon>
        <taxon>Pezizomycotina</taxon>
        <taxon>Dothideomycetes</taxon>
        <taxon>Pleosporomycetidae</taxon>
        <taxon>Pleosporales</taxon>
        <taxon>Lophiotremataceae</taxon>
        <taxon>Lophiotrema</taxon>
    </lineage>
</organism>
<dbReference type="AlphaFoldDB" id="A0A6A5ZWZ1"/>
<proteinExistence type="predicted"/>
<feature type="compositionally biased region" description="Basic and acidic residues" evidence="1">
    <location>
        <begin position="534"/>
        <end position="548"/>
    </location>
</feature>
<reference evidence="2" key="1">
    <citation type="journal article" date="2020" name="Stud. Mycol.">
        <title>101 Dothideomycetes genomes: a test case for predicting lifestyles and emergence of pathogens.</title>
        <authorList>
            <person name="Haridas S."/>
            <person name="Albert R."/>
            <person name="Binder M."/>
            <person name="Bloem J."/>
            <person name="Labutti K."/>
            <person name="Salamov A."/>
            <person name="Andreopoulos B."/>
            <person name="Baker S."/>
            <person name="Barry K."/>
            <person name="Bills G."/>
            <person name="Bluhm B."/>
            <person name="Cannon C."/>
            <person name="Castanera R."/>
            <person name="Culley D."/>
            <person name="Daum C."/>
            <person name="Ezra D."/>
            <person name="Gonzalez J."/>
            <person name="Henrissat B."/>
            <person name="Kuo A."/>
            <person name="Liang C."/>
            <person name="Lipzen A."/>
            <person name="Lutzoni F."/>
            <person name="Magnuson J."/>
            <person name="Mondo S."/>
            <person name="Nolan M."/>
            <person name="Ohm R."/>
            <person name="Pangilinan J."/>
            <person name="Park H.-J."/>
            <person name="Ramirez L."/>
            <person name="Alfaro M."/>
            <person name="Sun H."/>
            <person name="Tritt A."/>
            <person name="Yoshinaga Y."/>
            <person name="Zwiers L.-H."/>
            <person name="Turgeon B."/>
            <person name="Goodwin S."/>
            <person name="Spatafora J."/>
            <person name="Crous P."/>
            <person name="Grigoriev I."/>
        </authorList>
    </citation>
    <scope>NUCLEOTIDE SEQUENCE</scope>
    <source>
        <strain evidence="2">CBS 627.86</strain>
    </source>
</reference>
<feature type="region of interest" description="Disordered" evidence="1">
    <location>
        <begin position="410"/>
        <end position="440"/>
    </location>
</feature>
<feature type="region of interest" description="Disordered" evidence="1">
    <location>
        <begin position="485"/>
        <end position="504"/>
    </location>
</feature>
<name>A0A6A5ZWZ1_9PLEO</name>
<sequence length="583" mass="65517">MTVTKTMSVATVTDRSKKMSMTDFWPTSSASSVTLMTDQFSDISHAPSNSSVLGTECSSSSKKGLLNVDHFIIYFSDSEDDSDSDDEQDDEQDDEENQEEPHTINEPEPENYSPLKALLTSYSTLIYNGAPKELQDTAEQAIWDYLHTSPVTLTDVKLLIPDYGTIFRLTAKLATNIGLWHSKDRISSSQVEAILEYLFTAPNAGKAMRFENSYSNIAAFTNAPDRSYKELWEGADWEEAECPQFKPPLLTFEKEDGVKGFWYEKNVLFDKVKEQVDRFQRQRAENEGRRYKPERLHKGYGVPEKKVVRKYEPKKPRVVEEEGPKEREWEEWEDKNAELSGVEHAAKMDEKLGGAHPSVQIFTDLPAGEQHSFASTASMEGDIFALPPTPLPEVSSKKAKIAPCIPLTLTKPPLKKPKPTVNLPKPTSPPTPKIKVNLPPPKAYARLNNLPIRPTPPKGPSFPEEGKKKTWTQTRSLRMQTFLLQEGGKKKPVVRLPPTVGGKRNRMGEKAVVLAEEAKKVAIPKMRMQYNETVKKQGVGKEKSKEKVAVPVFKKPTAPTVPKQEKSKSVSKPDWMVAPTWDA</sequence>
<feature type="region of interest" description="Disordered" evidence="1">
    <location>
        <begin position="77"/>
        <end position="112"/>
    </location>
</feature>
<protein>
    <submittedName>
        <fullName evidence="2">Uncharacterized protein</fullName>
    </submittedName>
</protein>
<keyword evidence="3" id="KW-1185">Reference proteome</keyword>
<feature type="compositionally biased region" description="Pro residues" evidence="1">
    <location>
        <begin position="426"/>
        <end position="440"/>
    </location>
</feature>
<dbReference type="EMBL" id="ML977310">
    <property type="protein sequence ID" value="KAF2122898.1"/>
    <property type="molecule type" value="Genomic_DNA"/>
</dbReference>
<gene>
    <name evidence="2" type="ORF">BDV96DRAFT_639452</name>
</gene>
<evidence type="ECO:0000313" key="2">
    <source>
        <dbReference type="EMBL" id="KAF2122898.1"/>
    </source>
</evidence>
<dbReference type="OrthoDB" id="3675680at2759"/>
<evidence type="ECO:0000256" key="1">
    <source>
        <dbReference type="SAM" id="MobiDB-lite"/>
    </source>
</evidence>
<feature type="compositionally biased region" description="Acidic residues" evidence="1">
    <location>
        <begin position="77"/>
        <end position="98"/>
    </location>
</feature>